<protein>
    <submittedName>
        <fullName evidence="9">Membrane protein</fullName>
    </submittedName>
</protein>
<dbReference type="InterPro" id="IPR049177">
    <property type="entry name" value="MgtC_SapB_SrpB_YhiD_N"/>
</dbReference>
<feature type="transmembrane region" description="Helical" evidence="7">
    <location>
        <begin position="45"/>
        <end position="62"/>
    </location>
</feature>
<dbReference type="EMBL" id="BMUU01000013">
    <property type="protein sequence ID" value="GGY59190.1"/>
    <property type="molecule type" value="Genomic_DNA"/>
</dbReference>
<dbReference type="InterPro" id="IPR003416">
    <property type="entry name" value="MgtC/SapB/SrpB/YhiD_fam"/>
</dbReference>
<dbReference type="Pfam" id="PF02308">
    <property type="entry name" value="MgtC"/>
    <property type="match status" value="1"/>
</dbReference>
<evidence type="ECO:0000313" key="10">
    <source>
        <dbReference type="Proteomes" id="UP000600946"/>
    </source>
</evidence>
<evidence type="ECO:0000256" key="3">
    <source>
        <dbReference type="ARBA" id="ARBA00022475"/>
    </source>
</evidence>
<comment type="similarity">
    <text evidence="2">Belongs to the MgtC/SapB family.</text>
</comment>
<evidence type="ECO:0000256" key="6">
    <source>
        <dbReference type="ARBA" id="ARBA00023136"/>
    </source>
</evidence>
<keyword evidence="10" id="KW-1185">Reference proteome</keyword>
<keyword evidence="3" id="KW-1003">Cell membrane</keyword>
<keyword evidence="5 7" id="KW-1133">Transmembrane helix</keyword>
<keyword evidence="6 7" id="KW-0472">Membrane</keyword>
<sequence>MVQVAAGVLEPSGQGWVQAGEFGLAFLLSAAIGLEREIRQKAAGLRTYTTVGVGSALFTLVSKYGFGDVLSAGTIELDPSRVTAQIVSGVGFIGAGVIFVHRGSVQGLTTAATIWLTAAVGAAAAAGLPLLSILATAAYFLAAYLVRPLVHRLPQMRSVPSTFRIAYEQRPGLLRELMEQCERAGFSVAGLQMLRAGGTGDPAEVLISAVGRADPAVLTARFADVANVVAVTRGGNEDE</sequence>
<comment type="caution">
    <text evidence="9">The sequence shown here is derived from an EMBL/GenBank/DDBJ whole genome shotgun (WGS) entry which is preliminary data.</text>
</comment>
<organism evidence="9 10">
    <name type="scientific">Streptomyces xanthochromogenes</name>
    <dbReference type="NCBI Taxonomy" id="67384"/>
    <lineage>
        <taxon>Bacteria</taxon>
        <taxon>Bacillati</taxon>
        <taxon>Actinomycetota</taxon>
        <taxon>Actinomycetes</taxon>
        <taxon>Kitasatosporales</taxon>
        <taxon>Streptomycetaceae</taxon>
        <taxon>Streptomyces</taxon>
    </lineage>
</organism>
<name>A0ABQ3AMJ2_9ACTN</name>
<evidence type="ECO:0000256" key="1">
    <source>
        <dbReference type="ARBA" id="ARBA00004651"/>
    </source>
</evidence>
<comment type="subcellular location">
    <subcellularLocation>
        <location evidence="1">Cell membrane</location>
        <topology evidence="1">Multi-pass membrane protein</topology>
    </subcellularLocation>
</comment>
<feature type="domain" description="MgtC/SapB/SrpB/YhiD N-terminal" evidence="8">
    <location>
        <begin position="23"/>
        <end position="150"/>
    </location>
</feature>
<evidence type="ECO:0000256" key="2">
    <source>
        <dbReference type="ARBA" id="ARBA00009298"/>
    </source>
</evidence>
<feature type="transmembrane region" description="Helical" evidence="7">
    <location>
        <begin position="107"/>
        <end position="125"/>
    </location>
</feature>
<gene>
    <name evidence="9" type="ORF">GCM10010326_62530</name>
</gene>
<evidence type="ECO:0000259" key="8">
    <source>
        <dbReference type="Pfam" id="PF02308"/>
    </source>
</evidence>
<dbReference type="PANTHER" id="PTHR33778">
    <property type="entry name" value="PROTEIN MGTC"/>
    <property type="match status" value="1"/>
</dbReference>
<feature type="transmembrane region" description="Helical" evidence="7">
    <location>
        <begin position="15"/>
        <end position="33"/>
    </location>
</feature>
<dbReference type="PRINTS" id="PR01837">
    <property type="entry name" value="MGTCSAPBPROT"/>
</dbReference>
<evidence type="ECO:0000256" key="7">
    <source>
        <dbReference type="SAM" id="Phobius"/>
    </source>
</evidence>
<dbReference type="PANTHER" id="PTHR33778:SF1">
    <property type="entry name" value="MAGNESIUM TRANSPORTER YHID-RELATED"/>
    <property type="match status" value="1"/>
</dbReference>
<accession>A0ABQ3AMJ2</accession>
<evidence type="ECO:0000256" key="4">
    <source>
        <dbReference type="ARBA" id="ARBA00022692"/>
    </source>
</evidence>
<reference evidence="10" key="1">
    <citation type="journal article" date="2019" name="Int. J. Syst. Evol. Microbiol.">
        <title>The Global Catalogue of Microorganisms (GCM) 10K type strain sequencing project: providing services to taxonomists for standard genome sequencing and annotation.</title>
        <authorList>
            <consortium name="The Broad Institute Genomics Platform"/>
            <consortium name="The Broad Institute Genome Sequencing Center for Infectious Disease"/>
            <person name="Wu L."/>
            <person name="Ma J."/>
        </authorList>
    </citation>
    <scope>NUCLEOTIDE SEQUENCE [LARGE SCALE GENOMIC DNA]</scope>
    <source>
        <strain evidence="10">JCM 4594</strain>
    </source>
</reference>
<dbReference type="Proteomes" id="UP000600946">
    <property type="component" value="Unassembled WGS sequence"/>
</dbReference>
<keyword evidence="4 7" id="KW-0812">Transmembrane</keyword>
<evidence type="ECO:0000256" key="5">
    <source>
        <dbReference type="ARBA" id="ARBA00022989"/>
    </source>
</evidence>
<evidence type="ECO:0000313" key="9">
    <source>
        <dbReference type="EMBL" id="GGY59190.1"/>
    </source>
</evidence>
<proteinExistence type="inferred from homology"/>
<feature type="transmembrane region" description="Helical" evidence="7">
    <location>
        <begin position="82"/>
        <end position="100"/>
    </location>
</feature>